<dbReference type="PROSITE" id="PS01234">
    <property type="entry name" value="GATB"/>
    <property type="match status" value="1"/>
</dbReference>
<proteinExistence type="inferred from homology"/>
<dbReference type="InterPro" id="IPR014746">
    <property type="entry name" value="Gln_synth/guanido_kin_cat_dom"/>
</dbReference>
<dbReference type="GO" id="GO:0005524">
    <property type="term" value="F:ATP binding"/>
    <property type="evidence" value="ECO:0007669"/>
    <property type="project" value="UniProtKB-KW"/>
</dbReference>
<dbReference type="InterPro" id="IPR017958">
    <property type="entry name" value="Gln-tRNA_amidoTrfase_suB_CS"/>
</dbReference>
<dbReference type="AlphaFoldDB" id="A0A9P7ZX46"/>
<evidence type="ECO:0000256" key="1">
    <source>
        <dbReference type="ARBA" id="ARBA00005306"/>
    </source>
</evidence>
<comment type="catalytic activity">
    <reaction evidence="6">
        <text>L-aspartyl-tRNA(Asn) + L-glutamine + ATP + H2O = L-asparaginyl-tRNA(Asn) + L-glutamate + ADP + phosphate + 2 H(+)</text>
        <dbReference type="Rhea" id="RHEA:14513"/>
        <dbReference type="Rhea" id="RHEA-COMP:9674"/>
        <dbReference type="Rhea" id="RHEA-COMP:9677"/>
        <dbReference type="ChEBI" id="CHEBI:15377"/>
        <dbReference type="ChEBI" id="CHEBI:15378"/>
        <dbReference type="ChEBI" id="CHEBI:29985"/>
        <dbReference type="ChEBI" id="CHEBI:30616"/>
        <dbReference type="ChEBI" id="CHEBI:43474"/>
        <dbReference type="ChEBI" id="CHEBI:58359"/>
        <dbReference type="ChEBI" id="CHEBI:78515"/>
        <dbReference type="ChEBI" id="CHEBI:78516"/>
        <dbReference type="ChEBI" id="CHEBI:456216"/>
    </reaction>
</comment>
<dbReference type="EC" id="6.3.5.-" evidence="8"/>
<evidence type="ECO:0000256" key="2">
    <source>
        <dbReference type="ARBA" id="ARBA00022598"/>
    </source>
</evidence>
<keyword evidence="5 8" id="KW-0648">Protein biosynthesis</keyword>
<name>A0A9P7ZX46_MORAP</name>
<evidence type="ECO:0000259" key="9">
    <source>
        <dbReference type="SMART" id="SM00845"/>
    </source>
</evidence>
<comment type="similarity">
    <text evidence="1 8">Belongs to the GatB/GatE family. GatB subfamily.</text>
</comment>
<dbReference type="InterPro" id="IPR004413">
    <property type="entry name" value="GatB"/>
</dbReference>
<dbReference type="PANTHER" id="PTHR11659:SF0">
    <property type="entry name" value="GLUTAMYL-TRNA(GLN) AMIDOTRANSFERASE SUBUNIT B, MITOCHONDRIAL"/>
    <property type="match status" value="1"/>
</dbReference>
<dbReference type="SUPFAM" id="SSF55931">
    <property type="entry name" value="Glutamine synthetase/guanido kinase"/>
    <property type="match status" value="1"/>
</dbReference>
<dbReference type="FunFam" id="1.10.10.410:FF:000001">
    <property type="entry name" value="Aspartyl/glutamyl-tRNA(Asn/Gln) amidotransferase subunit B"/>
    <property type="match status" value="1"/>
</dbReference>
<comment type="function">
    <text evidence="8">Allows the formation of correctly charged Gln-tRNA(Gln) through the transamidation of misacylated Glu-tRNA(Gln) in the mitochondria. The reaction takes place in the presence of glutamine and ATP through an activated gamma-phospho-Glu-tRNA(Gln).</text>
</comment>
<dbReference type="GO" id="GO:0032543">
    <property type="term" value="P:mitochondrial translation"/>
    <property type="evidence" value="ECO:0007669"/>
    <property type="project" value="UniProtKB-UniRule"/>
</dbReference>
<dbReference type="SMART" id="SM00845">
    <property type="entry name" value="GatB_Yqey"/>
    <property type="match status" value="1"/>
</dbReference>
<dbReference type="InterPro" id="IPR018027">
    <property type="entry name" value="Asn/Gln_amidotransferase"/>
</dbReference>
<organism evidence="10 11">
    <name type="scientific">Mortierella alpina</name>
    <name type="common">Oleaginous fungus</name>
    <name type="synonym">Mortierella renispora</name>
    <dbReference type="NCBI Taxonomy" id="64518"/>
    <lineage>
        <taxon>Eukaryota</taxon>
        <taxon>Fungi</taxon>
        <taxon>Fungi incertae sedis</taxon>
        <taxon>Mucoromycota</taxon>
        <taxon>Mortierellomycotina</taxon>
        <taxon>Mortierellomycetes</taxon>
        <taxon>Mortierellales</taxon>
        <taxon>Mortierellaceae</taxon>
        <taxon>Mortierella</taxon>
    </lineage>
</organism>
<accession>A0A9P7ZX46</accession>
<dbReference type="GO" id="GO:0030956">
    <property type="term" value="C:glutamyl-tRNA(Gln) amidotransferase complex"/>
    <property type="evidence" value="ECO:0007669"/>
    <property type="project" value="UniProtKB-UniRule"/>
</dbReference>
<dbReference type="Pfam" id="PF02637">
    <property type="entry name" value="GatB_Yqey"/>
    <property type="match status" value="1"/>
</dbReference>
<protein>
    <recommendedName>
        <fullName evidence="8">Glutamyl-tRNA(Gln) amidotransferase subunit B, mitochondrial</fullName>
        <shortName evidence="8">Glu-AdT subunit B</shortName>
        <ecNumber evidence="8">6.3.5.-</ecNumber>
    </recommendedName>
</protein>
<dbReference type="NCBIfam" id="TIGR00133">
    <property type="entry name" value="gatB"/>
    <property type="match status" value="1"/>
</dbReference>
<sequence length="571" mass="63380">MATIMRPWTLPTCTAIQLRPTGVCSCIARRRILYQDRAAMRWNGTRFQSTTVGATSRVPGATVPPRNLVRGRWEPIIGLEIHAQIKSRSKLFSDSRNAFNAAANTNVSLIDAAYPGTLPHLNQECVDLAIKTALALDAHVYPVSSFDRKHYFYPDLPQGYQITQHYEPLAQNGRVELSPLDGLEYSLTVGIEQLQLEQDTGKSLHDIYPGLTLLDLNRAGTGLMEIVTKPDLRSSKEAGVVVKKLQALLRAVDSSDGNMDEGSMRCDVNVSIHEIDKPYGARCELKNLNSIKSVMDAIDAEIERQIELYESDIVVAQETRGFDASTGKTYRIRSKESAPDYRYMPEPDLPRLVLGRETIQELKDSLPELPDARRDRIMKSYGLGMIETRTLMGEEGMVEYFETVVSKGRQVKSVISWTIHELLGRLHSRNINFTPEIVTAAQLGTLVDCVDQGLISAKVGKNVLNLMVEGDSRSASEIVEEKGWRQMDNQSELGQMCDAIMAQYPDKVKIVQKGNVGVLGFFVGQIMKESQGRANPVALSEILRVKMGLPSGVAADANSFTGKVDKKYKSK</sequence>
<dbReference type="Proteomes" id="UP000717515">
    <property type="component" value="Unassembled WGS sequence"/>
</dbReference>
<gene>
    <name evidence="10" type="ORF">KVV02_004480</name>
</gene>
<dbReference type="NCBIfam" id="NF004014">
    <property type="entry name" value="PRK05477.1-4"/>
    <property type="match status" value="1"/>
</dbReference>
<comment type="caution">
    <text evidence="10">The sequence shown here is derived from an EMBL/GenBank/DDBJ whole genome shotgun (WGS) entry which is preliminary data.</text>
</comment>
<evidence type="ECO:0000256" key="6">
    <source>
        <dbReference type="ARBA" id="ARBA00047380"/>
    </source>
</evidence>
<dbReference type="InterPro" id="IPR023168">
    <property type="entry name" value="GatB_Yqey_C_2"/>
</dbReference>
<dbReference type="GO" id="GO:0070681">
    <property type="term" value="P:glutaminyl-tRNAGln biosynthesis via transamidation"/>
    <property type="evidence" value="ECO:0007669"/>
    <property type="project" value="UniProtKB-UniRule"/>
</dbReference>
<comment type="subcellular location">
    <subcellularLocation>
        <location evidence="8">Mitochondrion</location>
    </subcellularLocation>
</comment>
<dbReference type="HAMAP" id="MF_00121">
    <property type="entry name" value="GatB"/>
    <property type="match status" value="1"/>
</dbReference>
<dbReference type="GO" id="GO:0050567">
    <property type="term" value="F:glutaminyl-tRNA synthase (glutamine-hydrolyzing) activity"/>
    <property type="evidence" value="ECO:0007669"/>
    <property type="project" value="UniProtKB-UniRule"/>
</dbReference>
<dbReference type="InterPro" id="IPR006075">
    <property type="entry name" value="Asn/Gln-tRNA_Trfase_suB/E_cat"/>
</dbReference>
<dbReference type="Gene3D" id="1.10.10.410">
    <property type="match status" value="1"/>
</dbReference>
<evidence type="ECO:0000256" key="3">
    <source>
        <dbReference type="ARBA" id="ARBA00022741"/>
    </source>
</evidence>
<feature type="domain" description="Asn/Gln amidotransferase" evidence="9">
    <location>
        <begin position="399"/>
        <end position="547"/>
    </location>
</feature>
<keyword evidence="2 8" id="KW-0436">Ligase</keyword>
<evidence type="ECO:0000256" key="5">
    <source>
        <dbReference type="ARBA" id="ARBA00022917"/>
    </source>
</evidence>
<keyword evidence="4 8" id="KW-0067">ATP-binding</keyword>
<dbReference type="EMBL" id="JAIFTL010000330">
    <property type="protein sequence ID" value="KAG9320088.1"/>
    <property type="molecule type" value="Genomic_DNA"/>
</dbReference>
<dbReference type="NCBIfam" id="NF004012">
    <property type="entry name" value="PRK05477.1-2"/>
    <property type="match status" value="1"/>
</dbReference>
<keyword evidence="8" id="KW-0496">Mitochondrion</keyword>
<comment type="subunit">
    <text evidence="8">Subunit of the heterotrimeric GatCAB amidotransferase (AdT) complex, composed of A, B and C subunits.</text>
</comment>
<evidence type="ECO:0000256" key="7">
    <source>
        <dbReference type="ARBA" id="ARBA00047913"/>
    </source>
</evidence>
<dbReference type="InterPro" id="IPR003789">
    <property type="entry name" value="Asn/Gln_tRNA_amidoTrase-B-like"/>
</dbReference>
<evidence type="ECO:0000313" key="11">
    <source>
        <dbReference type="Proteomes" id="UP000717515"/>
    </source>
</evidence>
<dbReference type="PANTHER" id="PTHR11659">
    <property type="entry name" value="GLUTAMYL-TRNA GLN AMIDOTRANSFERASE SUBUNIT B MITOCHONDRIAL AND PROKARYOTIC PET112-RELATED"/>
    <property type="match status" value="1"/>
</dbReference>
<evidence type="ECO:0000256" key="8">
    <source>
        <dbReference type="HAMAP-Rule" id="MF_03147"/>
    </source>
</evidence>
<keyword evidence="3 8" id="KW-0547">Nucleotide-binding</keyword>
<comment type="catalytic activity">
    <reaction evidence="7 8">
        <text>L-glutamyl-tRNA(Gln) + L-glutamine + ATP + H2O = L-glutaminyl-tRNA(Gln) + L-glutamate + ADP + phosphate + H(+)</text>
        <dbReference type="Rhea" id="RHEA:17521"/>
        <dbReference type="Rhea" id="RHEA-COMP:9681"/>
        <dbReference type="Rhea" id="RHEA-COMP:9684"/>
        <dbReference type="ChEBI" id="CHEBI:15377"/>
        <dbReference type="ChEBI" id="CHEBI:15378"/>
        <dbReference type="ChEBI" id="CHEBI:29985"/>
        <dbReference type="ChEBI" id="CHEBI:30616"/>
        <dbReference type="ChEBI" id="CHEBI:43474"/>
        <dbReference type="ChEBI" id="CHEBI:58359"/>
        <dbReference type="ChEBI" id="CHEBI:78520"/>
        <dbReference type="ChEBI" id="CHEBI:78521"/>
        <dbReference type="ChEBI" id="CHEBI:456216"/>
    </reaction>
</comment>
<dbReference type="GO" id="GO:0005739">
    <property type="term" value="C:mitochondrion"/>
    <property type="evidence" value="ECO:0007669"/>
    <property type="project" value="UniProtKB-SubCell"/>
</dbReference>
<reference evidence="10" key="1">
    <citation type="submission" date="2021-07" db="EMBL/GenBank/DDBJ databases">
        <title>Draft genome of Mortierella alpina, strain LL118, isolated from an aspen leaf litter sample.</title>
        <authorList>
            <person name="Yang S."/>
            <person name="Vinatzer B.A."/>
        </authorList>
    </citation>
    <scope>NUCLEOTIDE SEQUENCE</scope>
    <source>
        <strain evidence="10">LL118</strain>
    </source>
</reference>
<dbReference type="SUPFAM" id="SSF89095">
    <property type="entry name" value="GatB/YqeY motif"/>
    <property type="match status" value="1"/>
</dbReference>
<evidence type="ECO:0000256" key="4">
    <source>
        <dbReference type="ARBA" id="ARBA00022840"/>
    </source>
</evidence>
<dbReference type="InterPro" id="IPR017959">
    <property type="entry name" value="Asn/Gln-tRNA_amidoTrfase_suB/E"/>
</dbReference>
<dbReference type="Pfam" id="PF02934">
    <property type="entry name" value="GatB_N"/>
    <property type="match status" value="1"/>
</dbReference>
<evidence type="ECO:0000313" key="10">
    <source>
        <dbReference type="EMBL" id="KAG9320088.1"/>
    </source>
</evidence>